<comment type="caution">
    <text evidence="4">The sequence shown here is derived from an EMBL/GenBank/DDBJ whole genome shotgun (WGS) entry which is preliminary data.</text>
</comment>
<protein>
    <recommendedName>
        <fullName evidence="3">Serine hydrolase domain-containing protein</fullName>
    </recommendedName>
</protein>
<evidence type="ECO:0000259" key="3">
    <source>
        <dbReference type="Pfam" id="PF03959"/>
    </source>
</evidence>
<accession>A0A9W9JLK3</accession>
<dbReference type="Pfam" id="PF03959">
    <property type="entry name" value="FSH1"/>
    <property type="match status" value="1"/>
</dbReference>
<evidence type="ECO:0000313" key="5">
    <source>
        <dbReference type="Proteomes" id="UP001150879"/>
    </source>
</evidence>
<comment type="similarity">
    <text evidence="1">Belongs to the LovG family.</text>
</comment>
<dbReference type="InterPro" id="IPR029058">
    <property type="entry name" value="AB_hydrolase_fold"/>
</dbReference>
<dbReference type="GO" id="GO:0005737">
    <property type="term" value="C:cytoplasm"/>
    <property type="evidence" value="ECO:0007669"/>
    <property type="project" value="TreeGrafter"/>
</dbReference>
<dbReference type="GO" id="GO:0044550">
    <property type="term" value="P:secondary metabolite biosynthetic process"/>
    <property type="evidence" value="ECO:0007669"/>
    <property type="project" value="TreeGrafter"/>
</dbReference>
<dbReference type="Gene3D" id="3.40.50.1820">
    <property type="entry name" value="alpha/beta hydrolase"/>
    <property type="match status" value="1"/>
</dbReference>
<evidence type="ECO:0000256" key="2">
    <source>
        <dbReference type="ARBA" id="ARBA00022801"/>
    </source>
</evidence>
<organism evidence="4 5">
    <name type="scientific">Penicillium cf. griseofulvum</name>
    <dbReference type="NCBI Taxonomy" id="2972120"/>
    <lineage>
        <taxon>Eukaryota</taxon>
        <taxon>Fungi</taxon>
        <taxon>Dikarya</taxon>
        <taxon>Ascomycota</taxon>
        <taxon>Pezizomycotina</taxon>
        <taxon>Eurotiomycetes</taxon>
        <taxon>Eurotiomycetidae</taxon>
        <taxon>Eurotiales</taxon>
        <taxon>Aspergillaceae</taxon>
        <taxon>Penicillium</taxon>
    </lineage>
</organism>
<dbReference type="OrthoDB" id="414698at2759"/>
<keyword evidence="5" id="KW-1185">Reference proteome</keyword>
<evidence type="ECO:0000313" key="4">
    <source>
        <dbReference type="EMBL" id="KAJ5199183.1"/>
    </source>
</evidence>
<dbReference type="GO" id="GO:0005634">
    <property type="term" value="C:nucleus"/>
    <property type="evidence" value="ECO:0007669"/>
    <property type="project" value="TreeGrafter"/>
</dbReference>
<feature type="domain" description="Serine hydrolase" evidence="3">
    <location>
        <begin position="7"/>
        <end position="210"/>
    </location>
</feature>
<reference evidence="4" key="1">
    <citation type="submission" date="2022-11" db="EMBL/GenBank/DDBJ databases">
        <authorList>
            <person name="Petersen C."/>
        </authorList>
    </citation>
    <scope>NUCLEOTIDE SEQUENCE</scope>
    <source>
        <strain evidence="4">IBT 16849</strain>
    </source>
</reference>
<dbReference type="SUPFAM" id="SSF53474">
    <property type="entry name" value="alpha/beta-Hydrolases"/>
    <property type="match status" value="1"/>
</dbReference>
<keyword evidence="2" id="KW-0378">Hydrolase</keyword>
<dbReference type="PANTHER" id="PTHR48070:SF3">
    <property type="entry name" value="ESTERASE DBAE-RELATED"/>
    <property type="match status" value="1"/>
</dbReference>
<sequence>MLPEMRPAIICLHGHGSNGAIFQYQSRKITQVLGTRFRFLFIDSPITTPQPGVGVQPYFAKIKPYRRWHQDANTIGLLDVTPEDIDRERRLVRENLADVIGRERQNGPGVVGVMAFSQGTRVATALCLDPELGVDIKFAIMICGVSPSLPLTAEPLSRTLDILSVHVQGSNDPWSSKGTRLSKEYFNQKLVSVVRFKGGHEIPVKSLDVDNIVCKITMEYDCDPVPAAPAMVSV</sequence>
<dbReference type="InterPro" id="IPR050593">
    <property type="entry name" value="LovG"/>
</dbReference>
<dbReference type="InterPro" id="IPR005645">
    <property type="entry name" value="FSH-like_dom"/>
</dbReference>
<dbReference type="GO" id="GO:0016787">
    <property type="term" value="F:hydrolase activity"/>
    <property type="evidence" value="ECO:0007669"/>
    <property type="project" value="UniProtKB-KW"/>
</dbReference>
<gene>
    <name evidence="4" type="ORF">N7472_004387</name>
</gene>
<reference evidence="4" key="2">
    <citation type="journal article" date="2023" name="IMA Fungus">
        <title>Comparative genomic study of the Penicillium genus elucidates a diverse pangenome and 15 lateral gene transfer events.</title>
        <authorList>
            <person name="Petersen C."/>
            <person name="Sorensen T."/>
            <person name="Nielsen M.R."/>
            <person name="Sondergaard T.E."/>
            <person name="Sorensen J.L."/>
            <person name="Fitzpatrick D.A."/>
            <person name="Frisvad J.C."/>
            <person name="Nielsen K.L."/>
        </authorList>
    </citation>
    <scope>NUCLEOTIDE SEQUENCE</scope>
    <source>
        <strain evidence="4">IBT 16849</strain>
    </source>
</reference>
<dbReference type="AlphaFoldDB" id="A0A9W9JLK3"/>
<proteinExistence type="inferred from homology"/>
<name>A0A9W9JLK3_9EURO</name>
<evidence type="ECO:0000256" key="1">
    <source>
        <dbReference type="ARBA" id="ARBA00005863"/>
    </source>
</evidence>
<dbReference type="EMBL" id="JAPQKP010000003">
    <property type="protein sequence ID" value="KAJ5199183.1"/>
    <property type="molecule type" value="Genomic_DNA"/>
</dbReference>
<dbReference type="PANTHER" id="PTHR48070">
    <property type="entry name" value="ESTERASE OVCA2"/>
    <property type="match status" value="1"/>
</dbReference>
<dbReference type="GO" id="GO:0017000">
    <property type="term" value="P:antibiotic biosynthetic process"/>
    <property type="evidence" value="ECO:0007669"/>
    <property type="project" value="UniProtKB-ARBA"/>
</dbReference>
<dbReference type="Proteomes" id="UP001150879">
    <property type="component" value="Unassembled WGS sequence"/>
</dbReference>
<dbReference type="GO" id="GO:0072330">
    <property type="term" value="P:monocarboxylic acid biosynthetic process"/>
    <property type="evidence" value="ECO:0007669"/>
    <property type="project" value="UniProtKB-ARBA"/>
</dbReference>